<sequence>MSESSSKKIKILNSLPEDLVVRISSFLPIQSLLQNRIVSKTFRHTEIKSLNLDFSGIFSVRRKKLDVAYIIDNIFTKHEGSEINRFVLILNHIGLEDMITSWINTCLGKNIQELELDFSKSKKVLEIPIDFSAIETLTVLKLRWCKFEIPDNSPKGLKHLKTLSLKRTHVTKKMIDAIFSNCIHLESLELIECRMYGILSIYAQNHKNFKSLVVSSMPNILHLILKAPTLKYYKYDGYIMNVILWIPYALEKAYLHYKRNRRNYDSSDLVLANMKAYIDVHVLETTPIFLEALTYKYDGEKFIKQSFEFKNLKEFRIIFEAPTFCTLFDIAEFLKDCPKLKQVLIDIKNFTFEHNMFWEIHHKKQIRNGNYLLEYLEEVKIIGYKGQWHELDIVQFFAENAPSLKKLELEMLKNATSEVYEPDNERISYIKSIFPGVKVTEV</sequence>
<accession>A0ABD1BC85</accession>
<dbReference type="Gene3D" id="1.20.1280.50">
    <property type="match status" value="1"/>
</dbReference>
<dbReference type="Pfam" id="PF23622">
    <property type="entry name" value="LRR_At1g61320_AtMIF1"/>
    <property type="match status" value="1"/>
</dbReference>
<dbReference type="Gene3D" id="3.80.10.10">
    <property type="entry name" value="Ribonuclease Inhibitor"/>
    <property type="match status" value="1"/>
</dbReference>
<dbReference type="EMBL" id="JBANAX010000280">
    <property type="protein sequence ID" value="KAL1215946.1"/>
    <property type="molecule type" value="Genomic_DNA"/>
</dbReference>
<dbReference type="SUPFAM" id="SSF52047">
    <property type="entry name" value="RNI-like"/>
    <property type="match status" value="1"/>
</dbReference>
<proteinExistence type="predicted"/>
<gene>
    <name evidence="2" type="ORF">V5N11_028942</name>
</gene>
<reference evidence="2 3" key="1">
    <citation type="submission" date="2024-04" db="EMBL/GenBank/DDBJ databases">
        <title>Genome assembly C_amara_ONT_v2.</title>
        <authorList>
            <person name="Yant L."/>
            <person name="Moore C."/>
            <person name="Slenker M."/>
        </authorList>
    </citation>
    <scope>NUCLEOTIDE SEQUENCE [LARGE SCALE GENOMIC DNA]</scope>
    <source>
        <tissue evidence="2">Leaf</tissue>
    </source>
</reference>
<dbReference type="PANTHER" id="PTHR34145:SF54">
    <property type="entry name" value="FBD-ASSOCIATED F-BOX PLANT PROTEIN"/>
    <property type="match status" value="1"/>
</dbReference>
<dbReference type="PANTHER" id="PTHR34145">
    <property type="entry name" value="OS02G0105600 PROTEIN"/>
    <property type="match status" value="1"/>
</dbReference>
<dbReference type="InterPro" id="IPR001810">
    <property type="entry name" value="F-box_dom"/>
</dbReference>
<evidence type="ECO:0000259" key="1">
    <source>
        <dbReference type="PROSITE" id="PS50181"/>
    </source>
</evidence>
<dbReference type="InterPro" id="IPR032675">
    <property type="entry name" value="LRR_dom_sf"/>
</dbReference>
<organism evidence="2 3">
    <name type="scientific">Cardamine amara subsp. amara</name>
    <dbReference type="NCBI Taxonomy" id="228776"/>
    <lineage>
        <taxon>Eukaryota</taxon>
        <taxon>Viridiplantae</taxon>
        <taxon>Streptophyta</taxon>
        <taxon>Embryophyta</taxon>
        <taxon>Tracheophyta</taxon>
        <taxon>Spermatophyta</taxon>
        <taxon>Magnoliopsida</taxon>
        <taxon>eudicotyledons</taxon>
        <taxon>Gunneridae</taxon>
        <taxon>Pentapetalae</taxon>
        <taxon>rosids</taxon>
        <taxon>malvids</taxon>
        <taxon>Brassicales</taxon>
        <taxon>Brassicaceae</taxon>
        <taxon>Cardamineae</taxon>
        <taxon>Cardamine</taxon>
    </lineage>
</organism>
<name>A0ABD1BC85_CARAN</name>
<evidence type="ECO:0000313" key="2">
    <source>
        <dbReference type="EMBL" id="KAL1215946.1"/>
    </source>
</evidence>
<dbReference type="PROSITE" id="PS50181">
    <property type="entry name" value="FBOX"/>
    <property type="match status" value="1"/>
</dbReference>
<evidence type="ECO:0000313" key="3">
    <source>
        <dbReference type="Proteomes" id="UP001558713"/>
    </source>
</evidence>
<dbReference type="Pfam" id="PF00646">
    <property type="entry name" value="F-box"/>
    <property type="match status" value="1"/>
</dbReference>
<feature type="domain" description="F-box" evidence="1">
    <location>
        <begin position="9"/>
        <end position="57"/>
    </location>
</feature>
<dbReference type="InterPro" id="IPR055357">
    <property type="entry name" value="LRR_At1g61320_AtMIF1"/>
</dbReference>
<dbReference type="InterPro" id="IPR053772">
    <property type="entry name" value="At1g61320/At1g61330-like"/>
</dbReference>
<dbReference type="InterPro" id="IPR036047">
    <property type="entry name" value="F-box-like_dom_sf"/>
</dbReference>
<dbReference type="AlphaFoldDB" id="A0ABD1BC85"/>
<comment type="caution">
    <text evidence="2">The sequence shown here is derived from an EMBL/GenBank/DDBJ whole genome shotgun (WGS) entry which is preliminary data.</text>
</comment>
<dbReference type="Proteomes" id="UP001558713">
    <property type="component" value="Unassembled WGS sequence"/>
</dbReference>
<keyword evidence="3" id="KW-1185">Reference proteome</keyword>
<protein>
    <submittedName>
        <fullName evidence="2">FBD-associated F-box protein</fullName>
    </submittedName>
</protein>
<dbReference type="SUPFAM" id="SSF81383">
    <property type="entry name" value="F-box domain"/>
    <property type="match status" value="1"/>
</dbReference>